<dbReference type="PRINTS" id="PR00420">
    <property type="entry name" value="RNGMNOXGNASE"/>
</dbReference>
<dbReference type="InterPro" id="IPR002938">
    <property type="entry name" value="FAD-bd"/>
</dbReference>
<dbReference type="PANTHER" id="PTHR43004:SF19">
    <property type="entry name" value="BINDING MONOOXYGENASE, PUTATIVE (JCVI)-RELATED"/>
    <property type="match status" value="1"/>
</dbReference>
<comment type="cofactor">
    <cofactor evidence="1">
        <name>FAD</name>
        <dbReference type="ChEBI" id="CHEBI:57692"/>
    </cofactor>
</comment>
<evidence type="ECO:0000313" key="6">
    <source>
        <dbReference type="Proteomes" id="UP001589693"/>
    </source>
</evidence>
<accession>A0ABV6A228</accession>
<dbReference type="Proteomes" id="UP001589693">
    <property type="component" value="Unassembled WGS sequence"/>
</dbReference>
<keyword evidence="2" id="KW-0285">Flavoprotein</keyword>
<keyword evidence="5" id="KW-0560">Oxidoreductase</keyword>
<evidence type="ECO:0000313" key="5">
    <source>
        <dbReference type="EMBL" id="MFB9906001.1"/>
    </source>
</evidence>
<protein>
    <submittedName>
        <fullName evidence="5">FAD-dependent monooxygenase</fullName>
    </submittedName>
</protein>
<dbReference type="Pfam" id="PF21274">
    <property type="entry name" value="Rng_hyd_C"/>
    <property type="match status" value="1"/>
</dbReference>
<keyword evidence="6" id="KW-1185">Reference proteome</keyword>
<keyword evidence="3" id="KW-0274">FAD</keyword>
<organism evidence="5 6">
    <name type="scientific">Allokutzneria oryzae</name>
    <dbReference type="NCBI Taxonomy" id="1378989"/>
    <lineage>
        <taxon>Bacteria</taxon>
        <taxon>Bacillati</taxon>
        <taxon>Actinomycetota</taxon>
        <taxon>Actinomycetes</taxon>
        <taxon>Pseudonocardiales</taxon>
        <taxon>Pseudonocardiaceae</taxon>
        <taxon>Allokutzneria</taxon>
    </lineage>
</organism>
<reference evidence="5 6" key="1">
    <citation type="submission" date="2024-09" db="EMBL/GenBank/DDBJ databases">
        <authorList>
            <person name="Sun Q."/>
            <person name="Mori K."/>
        </authorList>
    </citation>
    <scope>NUCLEOTIDE SEQUENCE [LARGE SCALE GENOMIC DNA]</scope>
    <source>
        <strain evidence="5 6">TBRC 7907</strain>
    </source>
</reference>
<dbReference type="SUPFAM" id="SSF51905">
    <property type="entry name" value="FAD/NAD(P)-binding domain"/>
    <property type="match status" value="1"/>
</dbReference>
<evidence type="ECO:0000256" key="1">
    <source>
        <dbReference type="ARBA" id="ARBA00001974"/>
    </source>
</evidence>
<gene>
    <name evidence="5" type="ORF">ACFFQA_18860</name>
</gene>
<evidence type="ECO:0000256" key="3">
    <source>
        <dbReference type="ARBA" id="ARBA00022827"/>
    </source>
</evidence>
<sequence length="484" mass="52362">MTDVVIVGAGPVGLWLASELHRSGVEVTVLERLAEPVPAAKALTLHPRSLELLAMRGLAQRWLDAGKALPSSHFALLDNRLSYAGLDTRFPFVLFIPQPRTEAMLAEHASALGVEVLRDHTVTGVRDEGESVVVDAESVTGPRSFRARWVVGCDGPSSTVRKAAGIEFVGTPSTMSVAMGDVRLTDPPEAVSWTVNCDRGALFLTALGDGRYRVSPIDHATLHTAKDAPLTLEELRESTRRVVGTDFGMYEPTYLARFGNATLQASRYRSGRILLAGDAAHIHMPLGGQGLNLGMQDASNLAWKLTAVVNGWAPDTLLDSYEAERYPVGQRVLEDTRAQTALVIATTPESKALRTRFNEMLARHPSLNHELATQLSGLGVTYPVAGADVLVGQRMPDLDLGQETTVFGLLRTGRFVLLDLTGDTYADLGPMVDVVHASTMDTSRHPEWEDVRSVLLRPDGHVAWVTRIPAPSAHPHAALLHALT</sequence>
<dbReference type="Gene3D" id="3.50.50.60">
    <property type="entry name" value="FAD/NAD(P)-binding domain"/>
    <property type="match status" value="1"/>
</dbReference>
<feature type="domain" description="FAD-binding" evidence="4">
    <location>
        <begin position="2"/>
        <end position="335"/>
    </location>
</feature>
<dbReference type="GO" id="GO:0004497">
    <property type="term" value="F:monooxygenase activity"/>
    <property type="evidence" value="ECO:0007669"/>
    <property type="project" value="UniProtKB-KW"/>
</dbReference>
<dbReference type="RefSeq" id="WP_377853567.1">
    <property type="nucleotide sequence ID" value="NZ_JBHLZU010000017.1"/>
</dbReference>
<dbReference type="InterPro" id="IPR036188">
    <property type="entry name" value="FAD/NAD-bd_sf"/>
</dbReference>
<name>A0ABV6A228_9PSEU</name>
<proteinExistence type="predicted"/>
<evidence type="ECO:0000259" key="4">
    <source>
        <dbReference type="Pfam" id="PF01494"/>
    </source>
</evidence>
<keyword evidence="5" id="KW-0503">Monooxygenase</keyword>
<evidence type="ECO:0000256" key="2">
    <source>
        <dbReference type="ARBA" id="ARBA00022630"/>
    </source>
</evidence>
<dbReference type="EMBL" id="JBHLZU010000017">
    <property type="protein sequence ID" value="MFB9906001.1"/>
    <property type="molecule type" value="Genomic_DNA"/>
</dbReference>
<dbReference type="InterPro" id="IPR050641">
    <property type="entry name" value="RIFMO-like"/>
</dbReference>
<dbReference type="PANTHER" id="PTHR43004">
    <property type="entry name" value="TRK SYSTEM POTASSIUM UPTAKE PROTEIN"/>
    <property type="match status" value="1"/>
</dbReference>
<dbReference type="Gene3D" id="3.40.30.120">
    <property type="match status" value="1"/>
</dbReference>
<dbReference type="Pfam" id="PF01494">
    <property type="entry name" value="FAD_binding_3"/>
    <property type="match status" value="1"/>
</dbReference>
<comment type="caution">
    <text evidence="5">The sequence shown here is derived from an EMBL/GenBank/DDBJ whole genome shotgun (WGS) entry which is preliminary data.</text>
</comment>
<dbReference type="Gene3D" id="3.30.70.2450">
    <property type="match status" value="1"/>
</dbReference>